<dbReference type="Proteomes" id="UP001203761">
    <property type="component" value="Unassembled WGS sequence"/>
</dbReference>
<dbReference type="RefSeq" id="WP_249737348.1">
    <property type="nucleotide sequence ID" value="NZ_JAKNCJ010000002.1"/>
</dbReference>
<evidence type="ECO:0000313" key="3">
    <source>
        <dbReference type="Proteomes" id="UP001203761"/>
    </source>
</evidence>
<dbReference type="PROSITE" id="PS51318">
    <property type="entry name" value="TAT"/>
    <property type="match status" value="1"/>
</dbReference>
<comment type="caution">
    <text evidence="2">The sequence shown here is derived from an EMBL/GenBank/DDBJ whole genome shotgun (WGS) entry which is preliminary data.</text>
</comment>
<accession>A0ABT0R027</accession>
<dbReference type="EMBL" id="JAKNCJ010000002">
    <property type="protein sequence ID" value="MCL6423262.1"/>
    <property type="molecule type" value="Genomic_DNA"/>
</dbReference>
<keyword evidence="3" id="KW-1185">Reference proteome</keyword>
<gene>
    <name evidence="2" type="ORF">Bequi_07665</name>
</gene>
<protein>
    <submittedName>
        <fullName evidence="2">Extracellular solute-binding protein</fullName>
    </submittedName>
</protein>
<dbReference type="InterPro" id="IPR006311">
    <property type="entry name" value="TAT_signal"/>
</dbReference>
<feature type="signal peptide" evidence="1">
    <location>
        <begin position="1"/>
        <end position="32"/>
    </location>
</feature>
<name>A0ABT0R027_9MICO</name>
<dbReference type="PROSITE" id="PS51257">
    <property type="entry name" value="PROKAR_LIPOPROTEIN"/>
    <property type="match status" value="1"/>
</dbReference>
<dbReference type="Gene3D" id="3.40.190.10">
    <property type="entry name" value="Periplasmic binding protein-like II"/>
    <property type="match status" value="1"/>
</dbReference>
<feature type="chain" id="PRO_5045680634" evidence="1">
    <location>
        <begin position="33"/>
        <end position="554"/>
    </location>
</feature>
<sequence length="554" mass="59267">MSETRPARPIVPSRRSILGGLTAAAVGPFALAACSAPDPAQQASQAAPTGLDAILPAHIPQTAVTPDIAGENGSTPGYLSYPAELPQTVDAPPGSGGSYSAMVPSWSAVQSDPSNAFTAALDEAFGATLSYQMTTGNDYRDKQAAVFASPADVADWVSVFAWNPPARFDQAVEAVFQDLTPYLAGDKVSEWKNLANLPTAAWQYGVFNGKLYGIPVPGEIVTDGIFVRPDLLEAAGVEAPRTAEEFLTVCAALTDPAASRWASNDMATGAPNLLFGAPPDWRETSDGALEYRWETAEYRAALEFQIELFEKGYVHPDVVAGSGDAKQRFESGQVAIHYDGVGAWADMRRRIAAANPAASVAPLTQLSAQGSESLRYAGAPANFFSFLKKSDDEARIRELLGIANILAAPFGTKEWELAGYGVEGVHFTRGADGVPVPTDALKAEHPGVLSTLVTGPVAKYDFGDPDFVREYCAWMAGETAHMVEGPFHGYKIIRPLEYAALDQPLYDLEKDVARGRKTMADFDQAVTNWKNAGGDRMREYYQQVLAQLRDADGS</sequence>
<evidence type="ECO:0000313" key="2">
    <source>
        <dbReference type="EMBL" id="MCL6423262.1"/>
    </source>
</evidence>
<proteinExistence type="predicted"/>
<evidence type="ECO:0000256" key="1">
    <source>
        <dbReference type="SAM" id="SignalP"/>
    </source>
</evidence>
<organism evidence="2 3">
    <name type="scientific">Brachybacterium equifaecis</name>
    <dbReference type="NCBI Taxonomy" id="2910770"/>
    <lineage>
        <taxon>Bacteria</taxon>
        <taxon>Bacillati</taxon>
        <taxon>Actinomycetota</taxon>
        <taxon>Actinomycetes</taxon>
        <taxon>Micrococcales</taxon>
        <taxon>Dermabacteraceae</taxon>
        <taxon>Brachybacterium</taxon>
    </lineage>
</organism>
<reference evidence="2" key="1">
    <citation type="submission" date="2022-02" db="EMBL/GenBank/DDBJ databases">
        <authorList>
            <person name="Lee M."/>
            <person name="Kim S.-J."/>
            <person name="Jung M.-Y."/>
        </authorList>
    </citation>
    <scope>NUCLEOTIDE SEQUENCE</scope>
    <source>
        <strain evidence="2">JHP9</strain>
    </source>
</reference>
<dbReference type="SUPFAM" id="SSF53850">
    <property type="entry name" value="Periplasmic binding protein-like II"/>
    <property type="match status" value="1"/>
</dbReference>
<keyword evidence="1" id="KW-0732">Signal</keyword>